<name>A0A7C8QAY4_ORBOL</name>
<organism evidence="1 2">
    <name type="scientific">Orbilia oligospora</name>
    <name type="common">Nematode-trapping fungus</name>
    <name type="synonym">Arthrobotrys oligospora</name>
    <dbReference type="NCBI Taxonomy" id="2813651"/>
    <lineage>
        <taxon>Eukaryota</taxon>
        <taxon>Fungi</taxon>
        <taxon>Dikarya</taxon>
        <taxon>Ascomycota</taxon>
        <taxon>Pezizomycotina</taxon>
        <taxon>Orbiliomycetes</taxon>
        <taxon>Orbiliales</taxon>
        <taxon>Orbiliaceae</taxon>
        <taxon>Orbilia</taxon>
    </lineage>
</organism>
<evidence type="ECO:0000313" key="1">
    <source>
        <dbReference type="EMBL" id="KAF3204254.1"/>
    </source>
</evidence>
<sequence length="115" mass="13202">MKVKVKVKGDESDQGEYVCGENLRNENSGIAIVDRQQRDYSQKTCTKQRKNREEEQKYFSLTDEGKKAVVDGEDIREYYQVTIGLEQAKANAMVNCRVYTVLRTVEMAVKKGEGR</sequence>
<dbReference type="AlphaFoldDB" id="A0A7C8QAY4"/>
<protein>
    <submittedName>
        <fullName evidence="1">Uncharacterized protein</fullName>
    </submittedName>
</protein>
<proteinExistence type="predicted"/>
<evidence type="ECO:0000313" key="2">
    <source>
        <dbReference type="Proteomes" id="UP000472727"/>
    </source>
</evidence>
<gene>
    <name evidence="1" type="ORF">TWF106_001616</name>
</gene>
<comment type="caution">
    <text evidence="1">The sequence shown here is derived from an EMBL/GenBank/DDBJ whole genome shotgun (WGS) entry which is preliminary data.</text>
</comment>
<dbReference type="Proteomes" id="UP000472727">
    <property type="component" value="Unassembled WGS sequence"/>
</dbReference>
<reference evidence="1 2" key="1">
    <citation type="submission" date="2019-06" db="EMBL/GenBank/DDBJ databases">
        <authorList>
            <person name="Palmer J.M."/>
        </authorList>
    </citation>
    <scope>NUCLEOTIDE SEQUENCE [LARGE SCALE GENOMIC DNA]</scope>
    <source>
        <strain evidence="1 2">TWF106</strain>
    </source>
</reference>
<dbReference type="EMBL" id="WIWS01000127">
    <property type="protein sequence ID" value="KAF3204254.1"/>
    <property type="molecule type" value="Genomic_DNA"/>
</dbReference>
<accession>A0A7C8QAY4</accession>